<dbReference type="EMBL" id="JAROBY010000007">
    <property type="protein sequence ID" value="MEB4793066.1"/>
    <property type="molecule type" value="Genomic_DNA"/>
</dbReference>
<evidence type="ECO:0000256" key="2">
    <source>
        <dbReference type="ARBA" id="ARBA00022448"/>
    </source>
</evidence>
<dbReference type="PANTHER" id="PTHR30061:SF50">
    <property type="entry name" value="MALTOSE_MALTODEXTRIN-BINDING PERIPLASMIC PROTEIN"/>
    <property type="match status" value="1"/>
</dbReference>
<protein>
    <submittedName>
        <fullName evidence="5">ABC transporter substrate-binding protein</fullName>
    </submittedName>
</protein>
<feature type="signal peptide" evidence="4">
    <location>
        <begin position="1"/>
        <end position="32"/>
    </location>
</feature>
<comment type="caution">
    <text evidence="5">The sequence shown here is derived from an EMBL/GenBank/DDBJ whole genome shotgun (WGS) entry which is preliminary data.</text>
</comment>
<keyword evidence="3 4" id="KW-0732">Signal</keyword>
<dbReference type="InterPro" id="IPR006059">
    <property type="entry name" value="SBP"/>
</dbReference>
<name>A0ABU6D6K5_9BACL</name>
<comment type="similarity">
    <text evidence="1">Belongs to the bacterial solute-binding protein 1 family.</text>
</comment>
<keyword evidence="6" id="KW-1185">Reference proteome</keyword>
<evidence type="ECO:0000313" key="5">
    <source>
        <dbReference type="EMBL" id="MEB4793066.1"/>
    </source>
</evidence>
<reference evidence="5 6" key="1">
    <citation type="submission" date="2023-03" db="EMBL/GenBank/DDBJ databases">
        <title>Bacillus Genome Sequencing.</title>
        <authorList>
            <person name="Dunlap C."/>
        </authorList>
    </citation>
    <scope>NUCLEOTIDE SEQUENCE [LARGE SCALE GENOMIC DNA]</scope>
    <source>
        <strain evidence="5 6">NRS-1351</strain>
    </source>
</reference>
<sequence length="439" mass="48690">MLNHRNKGRFLRALCIGGIALTYLTFTGCSNALETNAPQLAKEKSVTQGDMPPVEISFWNPFGGGEGDYVEQIIRSFNTSQKSVFVKQLRLESNEYYVKLSTALSSGKGPDVAVAHVDRISPFIKAKQILALDALANGSGFHFDEIESSNVRSVSFNGKPYAIPLDTHFHVLYYNKEILKQADLLNEDETLKLGKTSPEGFIQMLTQIQAKVPGVQPIAVNTPYFQEPFLNLYYEAGGDLLTPDLSKAAIHNDKALQVLKFYQLLYAKRLADLNDKTPWDSFHNGKAALWFGGVWEAGHHLSEKSLRVGVAPLPPIFGSPVHWGSSHTLVVPSYVTKEKQKAAMAFMTYFSEVGSTLWGQAGHVPANRAVVQSQAYQQMPYRDIFIEAQRQVKFAPKTDKYATIFTTLSEDLQSIILGGLDPEEGLISLEKKINDILAN</sequence>
<dbReference type="PROSITE" id="PS51257">
    <property type="entry name" value="PROKAR_LIPOPROTEIN"/>
    <property type="match status" value="1"/>
</dbReference>
<dbReference type="CDD" id="cd14748">
    <property type="entry name" value="PBP2_UgpB"/>
    <property type="match status" value="1"/>
</dbReference>
<dbReference type="Gene3D" id="3.40.190.10">
    <property type="entry name" value="Periplasmic binding protein-like II"/>
    <property type="match status" value="1"/>
</dbReference>
<dbReference type="Pfam" id="PF13416">
    <property type="entry name" value="SBP_bac_8"/>
    <property type="match status" value="1"/>
</dbReference>
<dbReference type="Proteomes" id="UP001355653">
    <property type="component" value="Unassembled WGS sequence"/>
</dbReference>
<gene>
    <name evidence="5" type="ORF">P5G65_04105</name>
</gene>
<dbReference type="PANTHER" id="PTHR30061">
    <property type="entry name" value="MALTOSE-BINDING PERIPLASMIC PROTEIN"/>
    <property type="match status" value="1"/>
</dbReference>
<evidence type="ECO:0000256" key="3">
    <source>
        <dbReference type="ARBA" id="ARBA00022729"/>
    </source>
</evidence>
<dbReference type="SUPFAM" id="SSF53850">
    <property type="entry name" value="Periplasmic binding protein-like II"/>
    <property type="match status" value="1"/>
</dbReference>
<dbReference type="RefSeq" id="WP_127454816.1">
    <property type="nucleotide sequence ID" value="NZ_JAROBY010000007.1"/>
</dbReference>
<organism evidence="5 6">
    <name type="scientific">Paenibacillus chondroitinus</name>
    <dbReference type="NCBI Taxonomy" id="59842"/>
    <lineage>
        <taxon>Bacteria</taxon>
        <taxon>Bacillati</taxon>
        <taxon>Bacillota</taxon>
        <taxon>Bacilli</taxon>
        <taxon>Bacillales</taxon>
        <taxon>Paenibacillaceae</taxon>
        <taxon>Paenibacillus</taxon>
    </lineage>
</organism>
<evidence type="ECO:0000313" key="6">
    <source>
        <dbReference type="Proteomes" id="UP001355653"/>
    </source>
</evidence>
<feature type="chain" id="PRO_5047259652" evidence="4">
    <location>
        <begin position="33"/>
        <end position="439"/>
    </location>
</feature>
<evidence type="ECO:0000256" key="1">
    <source>
        <dbReference type="ARBA" id="ARBA00008520"/>
    </source>
</evidence>
<evidence type="ECO:0000256" key="4">
    <source>
        <dbReference type="SAM" id="SignalP"/>
    </source>
</evidence>
<keyword evidence="2" id="KW-0813">Transport</keyword>
<proteinExistence type="inferred from homology"/>
<accession>A0ABU6D6K5</accession>